<keyword evidence="2" id="KW-1185">Reference proteome</keyword>
<comment type="caution">
    <text evidence="1">The sequence shown here is derived from an EMBL/GenBank/DDBJ whole genome shotgun (WGS) entry which is preliminary data.</text>
</comment>
<protein>
    <recommendedName>
        <fullName evidence="3">N-acetyllactosaminide beta-1,3-N-acetylglucosaminyltransferase</fullName>
    </recommendedName>
</protein>
<accession>A0A4U5MFT7</accession>
<reference evidence="1 2" key="1">
    <citation type="journal article" date="2015" name="Genome Biol.">
        <title>Comparative genomics of Steinernema reveals deeply conserved gene regulatory networks.</title>
        <authorList>
            <person name="Dillman A.R."/>
            <person name="Macchietto M."/>
            <person name="Porter C.F."/>
            <person name="Rogers A."/>
            <person name="Williams B."/>
            <person name="Antoshechkin I."/>
            <person name="Lee M.M."/>
            <person name="Goodwin Z."/>
            <person name="Lu X."/>
            <person name="Lewis E.E."/>
            <person name="Goodrich-Blair H."/>
            <person name="Stock S.P."/>
            <person name="Adams B.J."/>
            <person name="Sternberg P.W."/>
            <person name="Mortazavi A."/>
        </authorList>
    </citation>
    <scope>NUCLEOTIDE SEQUENCE [LARGE SCALE GENOMIC DNA]</scope>
    <source>
        <strain evidence="1 2">ALL</strain>
    </source>
</reference>
<evidence type="ECO:0008006" key="3">
    <source>
        <dbReference type="Google" id="ProtNLM"/>
    </source>
</evidence>
<reference evidence="1 2" key="2">
    <citation type="journal article" date="2019" name="G3 (Bethesda)">
        <title>Hybrid Assembly of the Genome of the Entomopathogenic Nematode Steinernema carpocapsae Identifies the X-Chromosome.</title>
        <authorList>
            <person name="Serra L."/>
            <person name="Macchietto M."/>
            <person name="Macias-Munoz A."/>
            <person name="McGill C.J."/>
            <person name="Rodriguez I.M."/>
            <person name="Rodriguez B."/>
            <person name="Murad R."/>
            <person name="Mortazavi A."/>
        </authorList>
    </citation>
    <scope>NUCLEOTIDE SEQUENCE [LARGE SCALE GENOMIC DNA]</scope>
    <source>
        <strain evidence="1 2">ALL</strain>
    </source>
</reference>
<dbReference type="Proteomes" id="UP000298663">
    <property type="component" value="Unassembled WGS sequence"/>
</dbReference>
<sequence>MHVSKDLRQQHVNVSERLSAHFVFANSQECFFDKELVVNSTENCSEPLRVMTWEQKIKAVLAYPINAARNIARRLSKTKYILIADMDHLFSLDFEPKMVELAKNVLSKSPKTALVYRIFEIEDGISVLPKTKSDLAELFNSKQAFEFHHSYHAHKIPYLKEWFEANTNDVPSVQFLRPYKESAWEPQFVSLKTIPEHDESFLYPNRDNTVLRWEMCYAGYEFAVIHDVFMFHRGIKSNAENSLVRRARGRINGRTQKLIRKFEKRVKKKYEAVGAICPRFKL</sequence>
<dbReference type="Pfam" id="PF13896">
    <property type="entry name" value="Glyco_transf_49"/>
    <property type="match status" value="1"/>
</dbReference>
<dbReference type="InterPro" id="IPR029044">
    <property type="entry name" value="Nucleotide-diphossugar_trans"/>
</dbReference>
<dbReference type="AlphaFoldDB" id="A0A4U5MFT7"/>
<evidence type="ECO:0000313" key="1">
    <source>
        <dbReference type="EMBL" id="TKR68089.1"/>
    </source>
</evidence>
<dbReference type="PANTHER" id="PTHR47411:SF3">
    <property type="entry name" value="I-BETA-1,3-N-ACETYLGLUCOSAMINYLTRANSFERASE"/>
    <property type="match status" value="1"/>
</dbReference>
<dbReference type="SUPFAM" id="SSF53448">
    <property type="entry name" value="Nucleotide-diphospho-sugar transferases"/>
    <property type="match status" value="1"/>
</dbReference>
<dbReference type="Gene3D" id="3.90.550.10">
    <property type="entry name" value="Spore Coat Polysaccharide Biosynthesis Protein SpsA, Chain A"/>
    <property type="match status" value="1"/>
</dbReference>
<dbReference type="OrthoDB" id="9974378at2759"/>
<dbReference type="EMBL" id="AZBU02000008">
    <property type="protein sequence ID" value="TKR68089.1"/>
    <property type="molecule type" value="Genomic_DNA"/>
</dbReference>
<evidence type="ECO:0000313" key="2">
    <source>
        <dbReference type="Proteomes" id="UP000298663"/>
    </source>
</evidence>
<name>A0A4U5MFT7_STECR</name>
<proteinExistence type="predicted"/>
<dbReference type="PANTHER" id="PTHR47411">
    <property type="entry name" value="B3GNT1, BETA-1,3-N-ACETYLGUCOSAMINYLTRANSFERASE 1, HOMOLOG"/>
    <property type="match status" value="1"/>
</dbReference>
<organism evidence="1 2">
    <name type="scientific">Steinernema carpocapsae</name>
    <name type="common">Entomopathogenic nematode</name>
    <dbReference type="NCBI Taxonomy" id="34508"/>
    <lineage>
        <taxon>Eukaryota</taxon>
        <taxon>Metazoa</taxon>
        <taxon>Ecdysozoa</taxon>
        <taxon>Nematoda</taxon>
        <taxon>Chromadorea</taxon>
        <taxon>Rhabditida</taxon>
        <taxon>Tylenchina</taxon>
        <taxon>Panagrolaimomorpha</taxon>
        <taxon>Strongyloidoidea</taxon>
        <taxon>Steinernematidae</taxon>
        <taxon>Steinernema</taxon>
    </lineage>
</organism>
<gene>
    <name evidence="1" type="ORF">L596_024126</name>
</gene>